<dbReference type="PRINTS" id="PR00722">
    <property type="entry name" value="CHYMOTRYPSIN"/>
</dbReference>
<evidence type="ECO:0000313" key="5">
    <source>
        <dbReference type="EMBL" id="MDD7970511.1"/>
    </source>
</evidence>
<keyword evidence="1 3" id="KW-0732">Signal</keyword>
<evidence type="ECO:0000256" key="3">
    <source>
        <dbReference type="SAM" id="SignalP"/>
    </source>
</evidence>
<feature type="chain" id="PRO_5046664883" evidence="3">
    <location>
        <begin position="22"/>
        <end position="278"/>
    </location>
</feature>
<dbReference type="SUPFAM" id="SSF50494">
    <property type="entry name" value="Trypsin-like serine proteases"/>
    <property type="match status" value="1"/>
</dbReference>
<dbReference type="Gene3D" id="2.40.10.10">
    <property type="entry name" value="Trypsin-like serine proteases"/>
    <property type="match status" value="2"/>
</dbReference>
<feature type="signal peptide" evidence="3">
    <location>
        <begin position="1"/>
        <end position="21"/>
    </location>
</feature>
<accession>A0ABT5T5Y8</accession>
<dbReference type="InterPro" id="IPR018114">
    <property type="entry name" value="TRYPSIN_HIS"/>
</dbReference>
<reference evidence="5" key="1">
    <citation type="submission" date="2023-02" db="EMBL/GenBank/DDBJ databases">
        <title>Description of Roseinatronobacter alkalisoli sp. nov., an alkaliphilic bacerium isolated from soda soil.</title>
        <authorList>
            <person name="Wei W."/>
        </authorList>
    </citation>
    <scope>NUCLEOTIDE SEQUENCE</scope>
    <source>
        <strain evidence="5">HJB301</strain>
    </source>
</reference>
<dbReference type="PROSITE" id="PS50240">
    <property type="entry name" value="TRYPSIN_DOM"/>
    <property type="match status" value="1"/>
</dbReference>
<dbReference type="InterPro" id="IPR050966">
    <property type="entry name" value="Glutamyl_endopeptidase"/>
</dbReference>
<dbReference type="Pfam" id="PF13365">
    <property type="entry name" value="Trypsin_2"/>
    <property type="match status" value="1"/>
</dbReference>
<evidence type="ECO:0000256" key="2">
    <source>
        <dbReference type="SAM" id="MobiDB-lite"/>
    </source>
</evidence>
<evidence type="ECO:0000256" key="1">
    <source>
        <dbReference type="ARBA" id="ARBA00022729"/>
    </source>
</evidence>
<evidence type="ECO:0000259" key="4">
    <source>
        <dbReference type="PROSITE" id="PS50240"/>
    </source>
</evidence>
<dbReference type="InterPro" id="IPR001314">
    <property type="entry name" value="Peptidase_S1A"/>
</dbReference>
<feature type="domain" description="Peptidase S1" evidence="4">
    <location>
        <begin position="30"/>
        <end position="247"/>
    </location>
</feature>
<gene>
    <name evidence="5" type="ORF">PUT78_05300</name>
</gene>
<feature type="compositionally biased region" description="Gly residues" evidence="2">
    <location>
        <begin position="269"/>
        <end position="278"/>
    </location>
</feature>
<dbReference type="InterPro" id="IPR043504">
    <property type="entry name" value="Peptidase_S1_PA_chymotrypsin"/>
</dbReference>
<sequence length="278" mass="29187">MRFLAALIAILTLGASPPVLAQTSDSGLKILGSGMQIHGWEGVGRVDFGQTGFCTGALISETHVLTAAHCLYDRQTGTRFRDQDITFRAGFRNGRAVAEGRVLRSAIHPGYDRAGGVSAQNIAHDLALLELTHPMRGFGVAAFAVHAHPRAGERIGVVSYGRDRSETPALQEACDVLGEETDGILVMSCSVDFGSSGAPVFTISNGQARIVSVVSAKGDATVGGREVEVSFGVTLGARLDVLRAALADGDRRFIRAPMGNDTGPRQMSAGGGARFLRP</sequence>
<dbReference type="Proteomes" id="UP001431784">
    <property type="component" value="Unassembled WGS sequence"/>
</dbReference>
<comment type="caution">
    <text evidence="5">The sequence shown here is derived from an EMBL/GenBank/DDBJ whole genome shotgun (WGS) entry which is preliminary data.</text>
</comment>
<feature type="region of interest" description="Disordered" evidence="2">
    <location>
        <begin position="256"/>
        <end position="278"/>
    </location>
</feature>
<evidence type="ECO:0000313" key="6">
    <source>
        <dbReference type="Proteomes" id="UP001431784"/>
    </source>
</evidence>
<dbReference type="PANTHER" id="PTHR15462">
    <property type="entry name" value="SERINE PROTEASE"/>
    <property type="match status" value="1"/>
</dbReference>
<dbReference type="PANTHER" id="PTHR15462:SF8">
    <property type="entry name" value="SERINE PROTEASE"/>
    <property type="match status" value="1"/>
</dbReference>
<keyword evidence="6" id="KW-1185">Reference proteome</keyword>
<dbReference type="EMBL" id="JAQZSM010000003">
    <property type="protein sequence ID" value="MDD7970511.1"/>
    <property type="molecule type" value="Genomic_DNA"/>
</dbReference>
<dbReference type="InterPro" id="IPR009003">
    <property type="entry name" value="Peptidase_S1_PA"/>
</dbReference>
<dbReference type="PROSITE" id="PS00134">
    <property type="entry name" value="TRYPSIN_HIS"/>
    <property type="match status" value="1"/>
</dbReference>
<organism evidence="5 6">
    <name type="scientific">Roseinatronobacter alkalisoli</name>
    <dbReference type="NCBI Taxonomy" id="3028235"/>
    <lineage>
        <taxon>Bacteria</taxon>
        <taxon>Pseudomonadati</taxon>
        <taxon>Pseudomonadota</taxon>
        <taxon>Alphaproteobacteria</taxon>
        <taxon>Rhodobacterales</taxon>
        <taxon>Paracoccaceae</taxon>
        <taxon>Roseinatronobacter</taxon>
    </lineage>
</organism>
<dbReference type="InterPro" id="IPR001254">
    <property type="entry name" value="Trypsin_dom"/>
</dbReference>
<dbReference type="SMART" id="SM00020">
    <property type="entry name" value="Tryp_SPc"/>
    <property type="match status" value="1"/>
</dbReference>
<proteinExistence type="predicted"/>
<name>A0ABT5T5Y8_9RHOB</name>
<protein>
    <submittedName>
        <fullName evidence="5">Trypsin-like peptidase domain-containing protein</fullName>
    </submittedName>
</protein>
<dbReference type="RefSeq" id="WP_274351131.1">
    <property type="nucleotide sequence ID" value="NZ_JAQZSM010000003.1"/>
</dbReference>